<reference evidence="4 5" key="2">
    <citation type="submission" date="2016-05" db="EMBL/GenBank/DDBJ databases">
        <authorList>
            <person name="Sharaf H."/>
        </authorList>
    </citation>
    <scope>NUCLEOTIDE SEQUENCE [LARGE SCALE GENOMIC DNA]</scope>
    <source>
        <strain evidence="4 5">H</strain>
    </source>
</reference>
<organism evidence="3 5">
    <name type="scientific">Plasmodium knowlesi (strain H)</name>
    <dbReference type="NCBI Taxonomy" id="5851"/>
    <lineage>
        <taxon>Eukaryota</taxon>
        <taxon>Sar</taxon>
        <taxon>Alveolata</taxon>
        <taxon>Apicomplexa</taxon>
        <taxon>Aconoidasida</taxon>
        <taxon>Haemosporida</taxon>
        <taxon>Plasmodiidae</taxon>
        <taxon>Plasmodium</taxon>
        <taxon>Plasmodium (Plasmodium)</taxon>
    </lineage>
</organism>
<accession>A0A193QQJ9</accession>
<feature type="compositionally biased region" description="Basic and acidic residues" evidence="1">
    <location>
        <begin position="644"/>
        <end position="656"/>
    </location>
</feature>
<feature type="region of interest" description="Disordered" evidence="1">
    <location>
        <begin position="580"/>
        <end position="601"/>
    </location>
</feature>
<dbReference type="Proteomes" id="UP000182128">
    <property type="component" value="Unassembled WGS sequence"/>
</dbReference>
<evidence type="ECO:0000313" key="2">
    <source>
        <dbReference type="EMBL" id="SBO20628.1"/>
    </source>
</evidence>
<dbReference type="Proteomes" id="UP000182142">
    <property type="component" value="Unassembled WGS sequence"/>
</dbReference>
<evidence type="ECO:0000313" key="5">
    <source>
        <dbReference type="Proteomes" id="UP000182142"/>
    </source>
</evidence>
<evidence type="ECO:0000313" key="4">
    <source>
        <dbReference type="Proteomes" id="UP000182128"/>
    </source>
</evidence>
<evidence type="ECO:0000256" key="1">
    <source>
        <dbReference type="SAM" id="MobiDB-lite"/>
    </source>
</evidence>
<dbReference type="EMBL" id="CWHR02000002">
    <property type="protein sequence ID" value="SBO21036.1"/>
    <property type="molecule type" value="Genomic_DNA"/>
</dbReference>
<dbReference type="AlphaFoldDB" id="A0A193QQJ9"/>
<feature type="region of interest" description="Disordered" evidence="1">
    <location>
        <begin position="388"/>
        <end position="412"/>
    </location>
</feature>
<dbReference type="EMBL" id="CWHQ02000003">
    <property type="protein sequence ID" value="SBO20628.1"/>
    <property type="molecule type" value="Genomic_DNA"/>
</dbReference>
<feature type="compositionally biased region" description="Polar residues" evidence="1">
    <location>
        <begin position="834"/>
        <end position="863"/>
    </location>
</feature>
<proteinExistence type="predicted"/>
<feature type="region of interest" description="Disordered" evidence="1">
    <location>
        <begin position="619"/>
        <end position="656"/>
    </location>
</feature>
<feature type="region of interest" description="Disordered" evidence="1">
    <location>
        <begin position="833"/>
        <end position="865"/>
    </location>
</feature>
<name>A0A193QQJ9_PLAKH</name>
<gene>
    <name evidence="2" type="ORF">PKNA1_C2_1448300</name>
    <name evidence="3" type="ORF">PKNA1_H1_1448300</name>
</gene>
<protein>
    <submittedName>
        <fullName evidence="3">Uncharacterized protein</fullName>
    </submittedName>
</protein>
<evidence type="ECO:0000313" key="3">
    <source>
        <dbReference type="EMBL" id="SBO21036.1"/>
    </source>
</evidence>
<reference evidence="3" key="1">
    <citation type="submission" date="2016-05" db="EMBL/GenBank/DDBJ databases">
        <authorList>
            <person name="Lavstsen T."/>
            <person name="Jespersen J.S."/>
        </authorList>
    </citation>
    <scope>NUCLEOTIDE SEQUENCE [LARGE SCALE GENOMIC DNA]</scope>
</reference>
<sequence>MNAVRKCPSRSGSSKSILFRSVLSGGTPERKNNHHLIHHVRKSPFYTSVVVHNFDLRANQHLLLSNATIVNDEKALLNGCLNFMKNFESFAAICCACNDPKNKVQLKKSIWFSSIGIEMQDFIQYCYEGGKEFQNDEIKKILEEIVKSECPVILRDKNSVLIEPDVAPKKIVNSAKRMRYFFNISEVHVGLIMSIPVEDIPSVLTKNSPFRFICFIFILFFQTCRSCHQKSRCKRFLEKYTGEPDFSDFTRLMIGFYHVSKAYTRRNEMDRLELRHVIEKVNYFHFALLYMYNYLLKHKHFNYNTVEEGNRSAILTYLRERRRNFLLLKNQREQEKIMNIPKEYSDVMIPTEKAKMKRRQRNVFERLQRFRRRSQLPEDEEKFIWMEEQEEEEDTQERASPADSYDGSLQKHSTINNDLKNDLHNITEDENSLVEIKENNEPLASFRFHYMAKMNKHGAAQEISNYNKMYNKYSRLLQKNVCINLDDHDVNEDIIKAESLLFKIPEAIGGYTFINYIERQPNNFILPINENLYKGIQVYKREELNLGDFWSNITNEELKIKRVGFYNPFNIKQSLEIAMQKKGAHPRRETAQEKDEEITDLSDDLSSFQEYLDVRKKSEAKRRRGERRRANLENSPSYATASPVDERKSKNSEENNDEDARFAYFKVYMRVLCTHVSACKHVHASVHNAHVHTYNRLNGSLSYHLQKLRNERFNVDQYEEVKEEFDTIYNEAYTAKGERDQAYHHTHHIRRRLTDEEKGQRGVTPEDIQEERRRLMQEGRRELKEMSFYLFKNVKFPELPAELSSGEGLSSGEKKRKNLNDELKKYIRPRAQVDANTQKRNSNVPELTEETIQAHCSSSQGSRSLEIMLKKKRKNFKGDRNVQER</sequence>